<feature type="non-terminal residue" evidence="1">
    <location>
        <position position="28"/>
    </location>
</feature>
<reference evidence="1" key="1">
    <citation type="submission" date="2018-05" db="EMBL/GenBank/DDBJ databases">
        <authorList>
            <person name="Lanie J.A."/>
            <person name="Ng W.-L."/>
            <person name="Kazmierczak K.M."/>
            <person name="Andrzejewski T.M."/>
            <person name="Davidsen T.M."/>
            <person name="Wayne K.J."/>
            <person name="Tettelin H."/>
            <person name="Glass J.I."/>
            <person name="Rusch D."/>
            <person name="Podicherti R."/>
            <person name="Tsui H.-C.T."/>
            <person name="Winkler M.E."/>
        </authorList>
    </citation>
    <scope>NUCLEOTIDE SEQUENCE</scope>
</reference>
<name>A0A382B0W2_9ZZZZ</name>
<accession>A0A382B0W2</accession>
<gene>
    <name evidence="1" type="ORF">METZ01_LOCUS160259</name>
</gene>
<protein>
    <submittedName>
        <fullName evidence="1">Uncharacterized protein</fullName>
    </submittedName>
</protein>
<evidence type="ECO:0000313" key="1">
    <source>
        <dbReference type="EMBL" id="SVB07405.1"/>
    </source>
</evidence>
<sequence>AHDIGHRHAVDLPHRLGGFAGFWPQERL</sequence>
<dbReference type="AlphaFoldDB" id="A0A382B0W2"/>
<proteinExistence type="predicted"/>
<dbReference type="EMBL" id="UINC01027705">
    <property type="protein sequence ID" value="SVB07405.1"/>
    <property type="molecule type" value="Genomic_DNA"/>
</dbReference>
<organism evidence="1">
    <name type="scientific">marine metagenome</name>
    <dbReference type="NCBI Taxonomy" id="408172"/>
    <lineage>
        <taxon>unclassified sequences</taxon>
        <taxon>metagenomes</taxon>
        <taxon>ecological metagenomes</taxon>
    </lineage>
</organism>
<feature type="non-terminal residue" evidence="1">
    <location>
        <position position="1"/>
    </location>
</feature>